<keyword evidence="6" id="KW-0472">Membrane</keyword>
<comment type="similarity">
    <text evidence="3">Belongs to the ERGIC family.</text>
</comment>
<dbReference type="GO" id="GO:0033116">
    <property type="term" value="C:endoplasmic reticulum-Golgi intermediate compartment membrane"/>
    <property type="evidence" value="ECO:0007669"/>
    <property type="project" value="UniProtKB-SubCell"/>
</dbReference>
<protein>
    <recommendedName>
        <fullName evidence="7">Endoplasmic reticulum-Golgi intermediate compartment protein 3</fullName>
    </recommendedName>
</protein>
<keyword evidence="4" id="KW-0812">Transmembrane</keyword>
<dbReference type="PANTHER" id="PTHR10984:SF25">
    <property type="entry name" value="ENDOPLASMIC RETICULUM-GOLGI INTERMEDIATE COMPARTMENT PROTEIN 3"/>
    <property type="match status" value="1"/>
</dbReference>
<comment type="subcellular location">
    <subcellularLocation>
        <location evidence="2">Endoplasmic reticulum-Golgi intermediate compartment membrane</location>
        <topology evidence="2">Multi-pass membrane protein</topology>
    </subcellularLocation>
    <subcellularLocation>
        <location evidence="1">Golgi apparatus</location>
        <location evidence="1">cis-Golgi network membrane</location>
        <topology evidence="1">Multi-pass membrane protein</topology>
    </subcellularLocation>
</comment>
<comment type="caution">
    <text evidence="8">The sequence shown here is derived from an EMBL/GenBank/DDBJ whole genome shotgun (WGS) entry which is preliminary data.</text>
</comment>
<organism evidence="8 9">
    <name type="scientific">Daphnia magna</name>
    <dbReference type="NCBI Taxonomy" id="35525"/>
    <lineage>
        <taxon>Eukaryota</taxon>
        <taxon>Metazoa</taxon>
        <taxon>Ecdysozoa</taxon>
        <taxon>Arthropoda</taxon>
        <taxon>Crustacea</taxon>
        <taxon>Branchiopoda</taxon>
        <taxon>Diplostraca</taxon>
        <taxon>Cladocera</taxon>
        <taxon>Anomopoda</taxon>
        <taxon>Daphniidae</taxon>
        <taxon>Daphnia</taxon>
    </lineage>
</organism>
<dbReference type="InterPro" id="IPR045888">
    <property type="entry name" value="Erv"/>
</dbReference>
<accession>A0A0P6AUV6</accession>
<dbReference type="EMBL" id="LRGB01003134">
    <property type="protein sequence ID" value="KZS04086.1"/>
    <property type="molecule type" value="Genomic_DNA"/>
</dbReference>
<dbReference type="OrthoDB" id="270930at2759"/>
<evidence type="ECO:0000256" key="6">
    <source>
        <dbReference type="ARBA" id="ARBA00023136"/>
    </source>
</evidence>
<gene>
    <name evidence="8" type="ORF">APZ42_033025</name>
</gene>
<dbReference type="InterPro" id="IPR012936">
    <property type="entry name" value="Erv_C"/>
</dbReference>
<evidence type="ECO:0000256" key="3">
    <source>
        <dbReference type="ARBA" id="ARBA00005648"/>
    </source>
</evidence>
<evidence type="ECO:0000256" key="4">
    <source>
        <dbReference type="ARBA" id="ARBA00022692"/>
    </source>
</evidence>
<evidence type="ECO:0000256" key="2">
    <source>
        <dbReference type="ARBA" id="ARBA00004457"/>
    </source>
</evidence>
<sequence length="381" mass="42609">MMKNLGSAFKTIDAYPKTLEDFTIRTATGAIVTVFSSLIMVFLFVIEFQDFLSVSVLEQLYVDTTRIPNMKINFDVTFPKISCSYLSVDAVDSSGEQQLGVEHNIFKQRLSLSGEALQAAELESINKSHNQTHTTTEDTAIKSCNSCYGAKEGCCDTCAEVREAYRQKNWAFRPDEFEQCRNEKNLTRDDSVFKEGCQIYGYLEVNRVSGSFHIAPGKSYAINHVHVHDVQPYSSEDFNVTHHINSLSFGSSLVGKANPLDGFLTAADKGAMMFQYYIKVVPTWYVKLDGEEFHTNQYSVTRHQKVVSSYGGENGVPGVFFTYEMSPLQISYKESKRSIGHFATDVCTIIGGVFTVAGIIDSLLYRSSKILQQKLQLGKAT</sequence>
<dbReference type="InterPro" id="IPR039542">
    <property type="entry name" value="Erv_N"/>
</dbReference>
<dbReference type="GO" id="GO:0030134">
    <property type="term" value="C:COPII-coated ER to Golgi transport vesicle"/>
    <property type="evidence" value="ECO:0007669"/>
    <property type="project" value="TreeGrafter"/>
</dbReference>
<dbReference type="GO" id="GO:0006888">
    <property type="term" value="P:endoplasmic reticulum to Golgi vesicle-mediated transport"/>
    <property type="evidence" value="ECO:0007669"/>
    <property type="project" value="TreeGrafter"/>
</dbReference>
<dbReference type="GO" id="GO:0006890">
    <property type="term" value="P:retrograde vesicle-mediated transport, Golgi to endoplasmic reticulum"/>
    <property type="evidence" value="ECO:0007669"/>
    <property type="project" value="TreeGrafter"/>
</dbReference>
<reference evidence="8 9" key="1">
    <citation type="submission" date="2016-03" db="EMBL/GenBank/DDBJ databases">
        <title>EvidentialGene: Evidence-directed Construction of Genes on Genomes.</title>
        <authorList>
            <person name="Gilbert D.G."/>
            <person name="Choi J.-H."/>
            <person name="Mockaitis K."/>
            <person name="Colbourne J."/>
            <person name="Pfrender M."/>
        </authorList>
    </citation>
    <scope>NUCLEOTIDE SEQUENCE [LARGE SCALE GENOMIC DNA]</scope>
    <source>
        <strain evidence="8 9">Xinb3</strain>
        <tissue evidence="8">Complete organism</tissue>
    </source>
</reference>
<keyword evidence="9" id="KW-1185">Reference proteome</keyword>
<evidence type="ECO:0000256" key="5">
    <source>
        <dbReference type="ARBA" id="ARBA00022989"/>
    </source>
</evidence>
<proteinExistence type="inferred from homology"/>
<dbReference type="AlphaFoldDB" id="A0A0P6AUV6"/>
<dbReference type="Proteomes" id="UP000076858">
    <property type="component" value="Unassembled WGS sequence"/>
</dbReference>
<dbReference type="Pfam" id="PF07970">
    <property type="entry name" value="COPIIcoated_ERV"/>
    <property type="match status" value="1"/>
</dbReference>
<keyword evidence="5" id="KW-1133">Transmembrane helix</keyword>
<evidence type="ECO:0000256" key="7">
    <source>
        <dbReference type="ARBA" id="ARBA00040493"/>
    </source>
</evidence>
<evidence type="ECO:0000313" key="9">
    <source>
        <dbReference type="Proteomes" id="UP000076858"/>
    </source>
</evidence>
<evidence type="ECO:0000313" key="8">
    <source>
        <dbReference type="EMBL" id="KZS04086.1"/>
    </source>
</evidence>
<dbReference type="STRING" id="35525.A0A0P6AUV6"/>
<evidence type="ECO:0000256" key="1">
    <source>
        <dbReference type="ARBA" id="ARBA00004257"/>
    </source>
</evidence>
<dbReference type="PANTHER" id="PTHR10984">
    <property type="entry name" value="ENDOPLASMIC RETICULUM-GOLGI INTERMEDIATE COMPARTMENT PROTEIN"/>
    <property type="match status" value="1"/>
</dbReference>
<name>A0A0P6AUV6_9CRUS</name>
<dbReference type="GO" id="GO:0005789">
    <property type="term" value="C:endoplasmic reticulum membrane"/>
    <property type="evidence" value="ECO:0007669"/>
    <property type="project" value="TreeGrafter"/>
</dbReference>
<dbReference type="Pfam" id="PF13850">
    <property type="entry name" value="ERGIC_N"/>
    <property type="match status" value="1"/>
</dbReference>
<dbReference type="GO" id="GO:0000139">
    <property type="term" value="C:Golgi membrane"/>
    <property type="evidence" value="ECO:0007669"/>
    <property type="project" value="TreeGrafter"/>
</dbReference>